<evidence type="ECO:0000313" key="4">
    <source>
        <dbReference type="EMBL" id="AVP87274.1"/>
    </source>
</evidence>
<organism evidence="4 5">
    <name type="scientific">Candidatus Phycorickettsia trachydisci</name>
    <dbReference type="NCBI Taxonomy" id="2115978"/>
    <lineage>
        <taxon>Bacteria</taxon>
        <taxon>Pseudomonadati</taxon>
        <taxon>Pseudomonadota</taxon>
        <taxon>Alphaproteobacteria</taxon>
        <taxon>Rickettsiales</taxon>
        <taxon>Rickettsiaceae</taxon>
        <taxon>Candidatus Phycorickettsia</taxon>
    </lineage>
</organism>
<feature type="repeat" description="ANK" evidence="3">
    <location>
        <begin position="184"/>
        <end position="216"/>
    </location>
</feature>
<dbReference type="PROSITE" id="PS50297">
    <property type="entry name" value="ANK_REP_REGION"/>
    <property type="match status" value="2"/>
</dbReference>
<evidence type="ECO:0000256" key="1">
    <source>
        <dbReference type="ARBA" id="ARBA00022737"/>
    </source>
</evidence>
<dbReference type="AlphaFoldDB" id="A0A2P1P7N2"/>
<dbReference type="PROSITE" id="PS50088">
    <property type="entry name" value="ANK_REPEAT"/>
    <property type="match status" value="3"/>
</dbReference>
<dbReference type="PANTHER" id="PTHR24198:SF165">
    <property type="entry name" value="ANKYRIN REPEAT-CONTAINING PROTEIN-RELATED"/>
    <property type="match status" value="1"/>
</dbReference>
<dbReference type="SUPFAM" id="SSF48403">
    <property type="entry name" value="Ankyrin repeat"/>
    <property type="match status" value="1"/>
</dbReference>
<dbReference type="PRINTS" id="PR01415">
    <property type="entry name" value="ANKYRIN"/>
</dbReference>
<dbReference type="RefSeq" id="WP_106874142.1">
    <property type="nucleotide sequence ID" value="NZ_CP027845.1"/>
</dbReference>
<dbReference type="InterPro" id="IPR036770">
    <property type="entry name" value="Ankyrin_rpt-contain_sf"/>
</dbReference>
<reference evidence="4 5" key="1">
    <citation type="submission" date="2018-03" db="EMBL/GenBank/DDBJ databases">
        <title>A gene transfer event suggests a long-term partnership between eustigmatophyte algae and a novel lineage of endosymbiotic bacteria.</title>
        <authorList>
            <person name="Yurchenko T."/>
            <person name="Sevcikova T."/>
            <person name="Pribyl P."/>
            <person name="El Karkouri K."/>
            <person name="Klimes V."/>
            <person name="Amaral R."/>
            <person name="Zbrankova V."/>
            <person name="Kim E."/>
            <person name="Raoult D."/>
            <person name="Santos L.M.A."/>
            <person name="Elias M."/>
        </authorList>
    </citation>
    <scope>NUCLEOTIDE SEQUENCE [LARGE SCALE GENOMIC DNA]</scope>
    <source>
        <strain evidence="4">CCALA 838</strain>
    </source>
</reference>
<evidence type="ECO:0000256" key="2">
    <source>
        <dbReference type="ARBA" id="ARBA00023043"/>
    </source>
</evidence>
<accession>A0A2P1P7N2</accession>
<dbReference type="InterPro" id="IPR002110">
    <property type="entry name" value="Ankyrin_rpt"/>
</dbReference>
<keyword evidence="1" id="KW-0677">Repeat</keyword>
<dbReference type="Pfam" id="PF00023">
    <property type="entry name" value="Ank"/>
    <property type="match status" value="1"/>
</dbReference>
<evidence type="ECO:0000313" key="5">
    <source>
        <dbReference type="Proteomes" id="UP000241762"/>
    </source>
</evidence>
<dbReference type="EMBL" id="CP027845">
    <property type="protein sequence ID" value="AVP87274.1"/>
    <property type="molecule type" value="Genomic_DNA"/>
</dbReference>
<feature type="repeat" description="ANK" evidence="3">
    <location>
        <begin position="82"/>
        <end position="114"/>
    </location>
</feature>
<feature type="repeat" description="ANK" evidence="3">
    <location>
        <begin position="115"/>
        <end position="147"/>
    </location>
</feature>
<dbReference type="SMART" id="SM00248">
    <property type="entry name" value="ANK"/>
    <property type="match status" value="4"/>
</dbReference>
<keyword evidence="2 3" id="KW-0040">ANK repeat</keyword>
<dbReference type="KEGG" id="ptc:phytr_3200"/>
<protein>
    <submittedName>
        <fullName evidence="4">Uncharacterized protein</fullName>
    </submittedName>
</protein>
<dbReference type="Proteomes" id="UP000241762">
    <property type="component" value="Chromosome"/>
</dbReference>
<dbReference type="OrthoDB" id="7164012at2"/>
<keyword evidence="5" id="KW-1185">Reference proteome</keyword>
<name>A0A2P1P7N2_9RICK</name>
<dbReference type="Pfam" id="PF12796">
    <property type="entry name" value="Ank_2"/>
    <property type="match status" value="1"/>
</dbReference>
<gene>
    <name evidence="4" type="ORF">phytr_3200</name>
</gene>
<evidence type="ECO:0000256" key="3">
    <source>
        <dbReference type="PROSITE-ProRule" id="PRU00023"/>
    </source>
</evidence>
<sequence length="592" mass="66711">MIIDTLFTLARTQNLQEQQMLKDRVIQHTSEVEQEILSLKERGEDINPQDPNGFNLLYFIAAGLLGNNLLQYFEAHHIINAPGVPLLVSAATDNNLEMIHWLLQNGQNINVQDSDGETALHEAVRNGRVDIVQYLLENGANVNIRNERAETALCLAFLHVEDISLPIINLLVDHGFNLNAQIGYGNTALHEAVVHGQLETVRYLLNRGVDVNIRDNSQKNALLSFFNITDINRFGEREIFPNNVAINIINLLLEYGSDVESNVIDHALSPMVSSPVINETTKFTISLLLFANTNVPLSIHSRVHYYTDIDFLNGIFSVEGYDKEKIATGYNLYKALTRYGEVNQCQAALDAAVYINQNALNGSAHLLQLAIDIIKPHTSIRDIEQSNNIYLLRDNIIKCEELKELDIKLKELNIRLKGEINQNSPFYKFSSALNCVEEVKHATENRIATVFVKNLKLPELLDAQSLRAKLDKISLEPEEKILLNKKIADLSLQEIFEEGNLKLSECALLIKQIQAYGMKEVFNQGDLMSSVCSFLDPQSASDFSYTNKNPMETLITFPDQETSGNMKSFTIKQVDNKYLTSLHITIRNISSI</sequence>
<proteinExistence type="predicted"/>
<dbReference type="Gene3D" id="1.25.40.20">
    <property type="entry name" value="Ankyrin repeat-containing domain"/>
    <property type="match status" value="2"/>
</dbReference>
<dbReference type="PANTHER" id="PTHR24198">
    <property type="entry name" value="ANKYRIN REPEAT AND PROTEIN KINASE DOMAIN-CONTAINING PROTEIN"/>
    <property type="match status" value="1"/>
</dbReference>